<dbReference type="AlphaFoldDB" id="A0AAV4Q1A4"/>
<comment type="caution">
    <text evidence="2">The sequence shown here is derived from an EMBL/GenBank/DDBJ whole genome shotgun (WGS) entry which is preliminary data.</text>
</comment>
<organism evidence="2 3">
    <name type="scientific">Caerostris darwini</name>
    <dbReference type="NCBI Taxonomy" id="1538125"/>
    <lineage>
        <taxon>Eukaryota</taxon>
        <taxon>Metazoa</taxon>
        <taxon>Ecdysozoa</taxon>
        <taxon>Arthropoda</taxon>
        <taxon>Chelicerata</taxon>
        <taxon>Arachnida</taxon>
        <taxon>Araneae</taxon>
        <taxon>Araneomorphae</taxon>
        <taxon>Entelegynae</taxon>
        <taxon>Araneoidea</taxon>
        <taxon>Araneidae</taxon>
        <taxon>Caerostris</taxon>
    </lineage>
</organism>
<protein>
    <recommendedName>
        <fullName evidence="1">Tudor domain-containing protein</fullName>
    </recommendedName>
</protein>
<accession>A0AAV4Q1A4</accession>
<evidence type="ECO:0000313" key="2">
    <source>
        <dbReference type="EMBL" id="GIY01820.1"/>
    </source>
</evidence>
<sequence length="152" mass="17466">MSLFGENDHFLTLPLLFPLLKISFTSTIQYLLQKENICEDPWLDIEDAPNIDALKKTLPLNCITCVGPICIVSPGRILVQILSEDFWTLKDFTDSLTSTCDHFPPPNMPYVKEGDLCVYRRDDFNFWCRVKVVNVLLKMVLPPLDFRITADI</sequence>
<reference evidence="2 3" key="1">
    <citation type="submission" date="2021-06" db="EMBL/GenBank/DDBJ databases">
        <title>Caerostris darwini draft genome.</title>
        <authorList>
            <person name="Kono N."/>
            <person name="Arakawa K."/>
        </authorList>
    </citation>
    <scope>NUCLEOTIDE SEQUENCE [LARGE SCALE GENOMIC DNA]</scope>
</reference>
<name>A0AAV4Q1A4_9ARAC</name>
<evidence type="ECO:0000259" key="1">
    <source>
        <dbReference type="Pfam" id="PF00567"/>
    </source>
</evidence>
<gene>
    <name evidence="2" type="ORF">CDAR_257171</name>
</gene>
<evidence type="ECO:0000313" key="3">
    <source>
        <dbReference type="Proteomes" id="UP001054837"/>
    </source>
</evidence>
<feature type="domain" description="Tudor" evidence="1">
    <location>
        <begin position="65"/>
        <end position="134"/>
    </location>
</feature>
<proteinExistence type="predicted"/>
<dbReference type="Proteomes" id="UP001054837">
    <property type="component" value="Unassembled WGS sequence"/>
</dbReference>
<dbReference type="EMBL" id="BPLQ01003607">
    <property type="protein sequence ID" value="GIY01820.1"/>
    <property type="molecule type" value="Genomic_DNA"/>
</dbReference>
<dbReference type="InterPro" id="IPR002999">
    <property type="entry name" value="Tudor"/>
</dbReference>
<dbReference type="Pfam" id="PF00567">
    <property type="entry name" value="TUDOR"/>
    <property type="match status" value="1"/>
</dbReference>
<keyword evidence="3" id="KW-1185">Reference proteome</keyword>